<sequence length="101" mass="11575">MVVSKKYPMRLRQEYVFYPCSLYEKHKKSVHQKAGAVNEDEKVLHVSDKHLSCSDDEDGEERDDAIACEGNIGAAFMDSDPDDMPVYRNIFVAMQCPWTDV</sequence>
<evidence type="ECO:0000313" key="2">
    <source>
        <dbReference type="Proteomes" id="UP000735302"/>
    </source>
</evidence>
<protein>
    <submittedName>
        <fullName evidence="1">Uncharacterized protein</fullName>
    </submittedName>
</protein>
<name>A0AAV4DMF7_9GAST</name>
<dbReference type="AlphaFoldDB" id="A0AAV4DMF7"/>
<comment type="caution">
    <text evidence="1">The sequence shown here is derived from an EMBL/GenBank/DDBJ whole genome shotgun (WGS) entry which is preliminary data.</text>
</comment>
<keyword evidence="2" id="KW-1185">Reference proteome</keyword>
<organism evidence="1 2">
    <name type="scientific">Plakobranchus ocellatus</name>
    <dbReference type="NCBI Taxonomy" id="259542"/>
    <lineage>
        <taxon>Eukaryota</taxon>
        <taxon>Metazoa</taxon>
        <taxon>Spiralia</taxon>
        <taxon>Lophotrochozoa</taxon>
        <taxon>Mollusca</taxon>
        <taxon>Gastropoda</taxon>
        <taxon>Heterobranchia</taxon>
        <taxon>Euthyneura</taxon>
        <taxon>Panpulmonata</taxon>
        <taxon>Sacoglossa</taxon>
        <taxon>Placobranchoidea</taxon>
        <taxon>Plakobranchidae</taxon>
        <taxon>Plakobranchus</taxon>
    </lineage>
</organism>
<proteinExistence type="predicted"/>
<evidence type="ECO:0000313" key="1">
    <source>
        <dbReference type="EMBL" id="GFO45046.1"/>
    </source>
</evidence>
<dbReference type="Proteomes" id="UP000735302">
    <property type="component" value="Unassembled WGS sequence"/>
</dbReference>
<dbReference type="EMBL" id="BLXT01007988">
    <property type="protein sequence ID" value="GFO45046.1"/>
    <property type="molecule type" value="Genomic_DNA"/>
</dbReference>
<gene>
    <name evidence="1" type="ORF">PoB_007155100</name>
</gene>
<reference evidence="1 2" key="1">
    <citation type="journal article" date="2021" name="Elife">
        <title>Chloroplast acquisition without the gene transfer in kleptoplastic sea slugs, Plakobranchus ocellatus.</title>
        <authorList>
            <person name="Maeda T."/>
            <person name="Takahashi S."/>
            <person name="Yoshida T."/>
            <person name="Shimamura S."/>
            <person name="Takaki Y."/>
            <person name="Nagai Y."/>
            <person name="Toyoda A."/>
            <person name="Suzuki Y."/>
            <person name="Arimoto A."/>
            <person name="Ishii H."/>
            <person name="Satoh N."/>
            <person name="Nishiyama T."/>
            <person name="Hasebe M."/>
            <person name="Maruyama T."/>
            <person name="Minagawa J."/>
            <person name="Obokata J."/>
            <person name="Shigenobu S."/>
        </authorList>
    </citation>
    <scope>NUCLEOTIDE SEQUENCE [LARGE SCALE GENOMIC DNA]</scope>
</reference>
<accession>A0AAV4DMF7</accession>